<name>A0ABR5I8B6_9ACTN</name>
<dbReference type="CDD" id="cd01832">
    <property type="entry name" value="SGNH_hydrolase_like_1"/>
    <property type="match status" value="1"/>
</dbReference>
<keyword evidence="2" id="KW-0378">Hydrolase</keyword>
<organism evidence="2 3">
    <name type="scientific">Gordonia jacobaea</name>
    <dbReference type="NCBI Taxonomy" id="122202"/>
    <lineage>
        <taxon>Bacteria</taxon>
        <taxon>Bacillati</taxon>
        <taxon>Actinomycetota</taxon>
        <taxon>Actinomycetes</taxon>
        <taxon>Mycobacteriales</taxon>
        <taxon>Gordoniaceae</taxon>
        <taxon>Gordonia</taxon>
    </lineage>
</organism>
<evidence type="ECO:0000259" key="1">
    <source>
        <dbReference type="Pfam" id="PF13472"/>
    </source>
</evidence>
<dbReference type="InterPro" id="IPR036514">
    <property type="entry name" value="SGNH_hydro_sf"/>
</dbReference>
<accession>A0ABR5I8B6</accession>
<dbReference type="GO" id="GO:0016787">
    <property type="term" value="F:hydrolase activity"/>
    <property type="evidence" value="ECO:0007669"/>
    <property type="project" value="UniProtKB-KW"/>
</dbReference>
<protein>
    <submittedName>
        <fullName evidence="2">SGNH hydrolase</fullName>
    </submittedName>
</protein>
<evidence type="ECO:0000313" key="3">
    <source>
        <dbReference type="Proteomes" id="UP000037247"/>
    </source>
</evidence>
<dbReference type="EMBL" id="LDTZ01000023">
    <property type="protein sequence ID" value="KNA89651.1"/>
    <property type="molecule type" value="Genomic_DNA"/>
</dbReference>
<gene>
    <name evidence="2" type="ORF">ABW18_19790</name>
</gene>
<evidence type="ECO:0000313" key="2">
    <source>
        <dbReference type="EMBL" id="KNA89651.1"/>
    </source>
</evidence>
<reference evidence="2 3" key="1">
    <citation type="submission" date="2015-05" db="EMBL/GenBank/DDBJ databases">
        <title>Draft genome sequence of the bacterium Gordonia jacobaea a new member of the Gordonia genus.</title>
        <authorList>
            <person name="Jimenez-Galisteo G."/>
            <person name="Dominguez A."/>
            <person name="Munoz E."/>
            <person name="Vinas M."/>
        </authorList>
    </citation>
    <scope>NUCLEOTIDE SEQUENCE [LARGE SCALE GENOMIC DNA]</scope>
    <source>
        <strain evidence="3">mv1</strain>
    </source>
</reference>
<dbReference type="InterPro" id="IPR013830">
    <property type="entry name" value="SGNH_hydro"/>
</dbReference>
<dbReference type="Pfam" id="PF13472">
    <property type="entry name" value="Lipase_GDSL_2"/>
    <property type="match status" value="1"/>
</dbReference>
<dbReference type="Proteomes" id="UP000037247">
    <property type="component" value="Unassembled WGS sequence"/>
</dbReference>
<dbReference type="Gene3D" id="3.40.50.1110">
    <property type="entry name" value="SGNH hydrolase"/>
    <property type="match status" value="1"/>
</dbReference>
<proteinExistence type="predicted"/>
<dbReference type="SUPFAM" id="SSF52266">
    <property type="entry name" value="SGNH hydrolase"/>
    <property type="match status" value="1"/>
</dbReference>
<dbReference type="PANTHER" id="PTHR43784">
    <property type="entry name" value="GDSL-LIKE LIPASE/ACYLHYDROLASE, PUTATIVE (AFU_ORTHOLOGUE AFUA_2G00820)-RELATED"/>
    <property type="match status" value="1"/>
</dbReference>
<dbReference type="PANTHER" id="PTHR43784:SF2">
    <property type="entry name" value="GDSL-LIKE LIPASE_ACYLHYDROLASE, PUTATIVE (AFU_ORTHOLOGUE AFUA_2G00820)-RELATED"/>
    <property type="match status" value="1"/>
</dbReference>
<dbReference type="InterPro" id="IPR053140">
    <property type="entry name" value="GDSL_Rv0518-like"/>
</dbReference>
<keyword evidence="3" id="KW-1185">Reference proteome</keyword>
<sequence>MEVDSVGWNTYVALGDSFTEGVGDPDPTRPNGLRGWADRVAEQLAVDNPSLRYANLAIRGRLLDQVLDEQIDRAISLQPDLITIYAGGNDLMRGSVDLDAMMSRYEAALARLLSTGATVVVFTAYDAGWAPIFRLTRGRSAIYNELLRAIAERQGARILDFWRLAGYDDYRMWDSDRLHMSSLGHTRMAAEVLELIGAPHSIDVPPLAPLPVPTREQRRRDNAEWARTFLYPWLMRRVRGVSSGDSISPRWPEPVVAAEALGDVSAEPATTG</sequence>
<feature type="domain" description="SGNH hydrolase-type esterase" evidence="1">
    <location>
        <begin position="13"/>
        <end position="186"/>
    </location>
</feature>
<comment type="caution">
    <text evidence="2">The sequence shown here is derived from an EMBL/GenBank/DDBJ whole genome shotgun (WGS) entry which is preliminary data.</text>
</comment>